<keyword evidence="3" id="KW-1185">Reference proteome</keyword>
<dbReference type="RefSeq" id="WP_045025727.1">
    <property type="nucleotide sequence ID" value="NZ_JRHC01000001.1"/>
</dbReference>
<dbReference type="PANTHER" id="PTHR42754:SF1">
    <property type="entry name" value="LIPOPROTEIN"/>
    <property type="match status" value="1"/>
</dbReference>
<dbReference type="SUPFAM" id="SSF50998">
    <property type="entry name" value="Quinoprotein alcohol dehydrogenase-like"/>
    <property type="match status" value="1"/>
</dbReference>
<dbReference type="EMBL" id="JRHC01000001">
    <property type="protein sequence ID" value="KJF44164.1"/>
    <property type="molecule type" value="Genomic_DNA"/>
</dbReference>
<dbReference type="Proteomes" id="UP000032544">
    <property type="component" value="Unassembled WGS sequence"/>
</dbReference>
<name>A0A0D8JBP7_9BACT</name>
<proteinExistence type="predicted"/>
<feature type="domain" description="Secretion system C-terminal sorting" evidence="1">
    <location>
        <begin position="613"/>
        <end position="687"/>
    </location>
</feature>
<comment type="caution">
    <text evidence="2">The sequence shown here is derived from an EMBL/GenBank/DDBJ whole genome shotgun (WGS) entry which is preliminary data.</text>
</comment>
<accession>A0A0D8JBP7</accession>
<dbReference type="Pfam" id="PF18962">
    <property type="entry name" value="Por_Secre_tail"/>
    <property type="match status" value="1"/>
</dbReference>
<evidence type="ECO:0000259" key="1">
    <source>
        <dbReference type="Pfam" id="PF18962"/>
    </source>
</evidence>
<dbReference type="AlphaFoldDB" id="A0A0D8JBP7"/>
<dbReference type="PANTHER" id="PTHR42754">
    <property type="entry name" value="ENDOGLUCANASE"/>
    <property type="match status" value="1"/>
</dbReference>
<evidence type="ECO:0000313" key="2">
    <source>
        <dbReference type="EMBL" id="KJF44164.1"/>
    </source>
</evidence>
<dbReference type="InterPro" id="IPR026444">
    <property type="entry name" value="Secre_tail"/>
</dbReference>
<evidence type="ECO:0000313" key="3">
    <source>
        <dbReference type="Proteomes" id="UP000032544"/>
    </source>
</evidence>
<gene>
    <name evidence="2" type="ORF">LH29_01150</name>
</gene>
<reference evidence="2 3" key="1">
    <citation type="submission" date="2014-09" db="EMBL/GenBank/DDBJ databases">
        <title>Draft Genome Sequence of Draconibacterium sp. JN14CK-3.</title>
        <authorList>
            <person name="Dong C."/>
            <person name="Lai Q."/>
            <person name="Shao Z."/>
        </authorList>
    </citation>
    <scope>NUCLEOTIDE SEQUENCE [LARGE SCALE GENOMIC DNA]</scope>
    <source>
        <strain evidence="2 3">JN14CK-3</strain>
    </source>
</reference>
<sequence length="689" mass="76657">MERINKKIYLLLFTWLVFHSVNAQQYFQWTTKLGGFSDDYVNSIVCPMKDKIYAAGGFVDTIYSDGEMATGYGMRDIYLACYNSNGTTDWIKTLGGKEADNVTRLAVGEKCIYMVGVLKGEAKQNKKSFAGDGQSLFIASWSFNGKINWLKRFDYEGVVTIDALEVSPEGKLITGGMLQGSLTINDEKFGYSDKKRAYVLQLTEEGNPEKHFLSDGTGEHRLVSVTLDKDNNGYYLFSTTGEFSFGNNTQKYADSNGKDGLFLTKAKDLNNSDWVKFFDVKDYAEGVGVVNSSKNLFVTINFRKEISTQDTTLTTNSRQAVALFAYNFKGDPLWGEVINGSSRCRAMDVMCNMAGNVLVTGYYDLAYEVGQTTVEANNLEGSIFLLQFDEHGQVVWHNEPGDNAPNFSKSFTLSRDGDILLAGGFKGELELEGKKLVSEGSTDIFIARYFNCDQLETKILDPGPICSGGTLELSTSGSFVSYVWNNSEWSNTYTIHEPGTYVVAAYNELGCAANDTIVITEAESEQLGLPKELELYPGKQEVLEANAGFFVYDWMDGTKGRSRIIDYDSSADSVLYILNATTLSGCDIADTTLVIFYTDGAGPELMDGEGLIVYPNPVNDDLFWSYSSAKEEIKVLLINEKGETILQKKLLDYLPNTQQKIDMRMLSSGNYLLTLSFHERTISKKIIKR</sequence>
<dbReference type="NCBIfam" id="TIGR04183">
    <property type="entry name" value="Por_Secre_tail"/>
    <property type="match status" value="1"/>
</dbReference>
<dbReference type="InterPro" id="IPR011047">
    <property type="entry name" value="Quinoprotein_ADH-like_sf"/>
</dbReference>
<dbReference type="OrthoDB" id="9815657at2"/>
<organism evidence="2 3">
    <name type="scientific">Draconibacterium sediminis</name>
    <dbReference type="NCBI Taxonomy" id="1544798"/>
    <lineage>
        <taxon>Bacteria</taxon>
        <taxon>Pseudomonadati</taxon>
        <taxon>Bacteroidota</taxon>
        <taxon>Bacteroidia</taxon>
        <taxon>Marinilabiliales</taxon>
        <taxon>Prolixibacteraceae</taxon>
        <taxon>Draconibacterium</taxon>
    </lineage>
</organism>
<dbReference type="STRING" id="1544798.LH29_01150"/>
<protein>
    <recommendedName>
        <fullName evidence="1">Secretion system C-terminal sorting domain-containing protein</fullName>
    </recommendedName>
</protein>